<keyword evidence="3" id="KW-0547">Nucleotide-binding</keyword>
<evidence type="ECO:0000259" key="8">
    <source>
        <dbReference type="PROSITE" id="PS50862"/>
    </source>
</evidence>
<dbReference type="EC" id="6.1.1.11" evidence="1"/>
<dbReference type="Gene3D" id="3.30.930.10">
    <property type="entry name" value="Bira Bifunctional Protein, Domain 2"/>
    <property type="match status" value="1"/>
</dbReference>
<dbReference type="NCBIfam" id="TIGR00414">
    <property type="entry name" value="serS"/>
    <property type="match status" value="1"/>
</dbReference>
<evidence type="ECO:0000256" key="7">
    <source>
        <dbReference type="ARBA" id="ARBA00031113"/>
    </source>
</evidence>
<organism evidence="9">
    <name type="scientific">freshwater metagenome</name>
    <dbReference type="NCBI Taxonomy" id="449393"/>
    <lineage>
        <taxon>unclassified sequences</taxon>
        <taxon>metagenomes</taxon>
        <taxon>ecological metagenomes</taxon>
    </lineage>
</organism>
<evidence type="ECO:0000256" key="4">
    <source>
        <dbReference type="ARBA" id="ARBA00022840"/>
    </source>
</evidence>
<dbReference type="GO" id="GO:0004828">
    <property type="term" value="F:serine-tRNA ligase activity"/>
    <property type="evidence" value="ECO:0007669"/>
    <property type="project" value="UniProtKB-EC"/>
</dbReference>
<dbReference type="PROSITE" id="PS50862">
    <property type="entry name" value="AA_TRNA_LIGASE_II"/>
    <property type="match status" value="1"/>
</dbReference>
<dbReference type="Pfam" id="PF00587">
    <property type="entry name" value="tRNA-synt_2b"/>
    <property type="match status" value="1"/>
</dbReference>
<keyword evidence="2" id="KW-0436">Ligase</keyword>
<evidence type="ECO:0000256" key="2">
    <source>
        <dbReference type="ARBA" id="ARBA00022598"/>
    </source>
</evidence>
<dbReference type="AlphaFoldDB" id="A0A6J7J434"/>
<dbReference type="EMBL" id="CAFBMX010000008">
    <property type="protein sequence ID" value="CAB4937859.1"/>
    <property type="molecule type" value="Genomic_DNA"/>
</dbReference>
<dbReference type="InterPro" id="IPR006195">
    <property type="entry name" value="aa-tRNA-synth_II"/>
</dbReference>
<dbReference type="HAMAP" id="MF_00176">
    <property type="entry name" value="Ser_tRNA_synth_type1"/>
    <property type="match status" value="1"/>
</dbReference>
<evidence type="ECO:0000256" key="6">
    <source>
        <dbReference type="ARBA" id="ARBA00023146"/>
    </source>
</evidence>
<dbReference type="GO" id="GO:0005524">
    <property type="term" value="F:ATP binding"/>
    <property type="evidence" value="ECO:0007669"/>
    <property type="project" value="UniProtKB-KW"/>
</dbReference>
<dbReference type="CDD" id="cd00770">
    <property type="entry name" value="SerRS_core"/>
    <property type="match status" value="1"/>
</dbReference>
<keyword evidence="5" id="KW-0648">Protein biosynthesis</keyword>
<sequence>MLDLKLLRADPEAVRAALARRGDVVDVDAVVALDARRRELIPQLEALRAAQNEANDAIARAKREGGGDAEIARMREVAGQAKALGEELTGVEAELHDALTRLPNLPHPDAPPADTVVREVGAPAARSYPTRDHLELAGQRVDMERGARLSGSRFAYLRGDLVLLEFALVRWTLEVLGGHGFEPVIPPVLVREDALYGTGFLPDTEQQIYHLPEDDLYLVGTSEVALASMHAGEILDAADLPLRYAGFSPCFRREAGAAGKDTRGIFRVHQFDKVEMFSFVPPSQSEAEHARLLSIEEEILTTLGLPYRVVDIAVDDLGSSAARKFDCEAWLPSQERHRELTSTSNTTDYQARRLDIRWRPEGGKPETLHTLNGTAVAVGRTIIALLENGQQEDGSVVLPEALTAFGAPAVLPPAA</sequence>
<accession>A0A6J7J434</accession>
<name>A0A6J7J434_9ZZZZ</name>
<dbReference type="PIRSF" id="PIRSF001529">
    <property type="entry name" value="Ser-tRNA-synth_IIa"/>
    <property type="match status" value="1"/>
</dbReference>
<dbReference type="PANTHER" id="PTHR11778">
    <property type="entry name" value="SERYL-TRNA SYNTHETASE"/>
    <property type="match status" value="1"/>
</dbReference>
<evidence type="ECO:0000313" key="9">
    <source>
        <dbReference type="EMBL" id="CAB4937859.1"/>
    </source>
</evidence>
<dbReference type="GO" id="GO:0006434">
    <property type="term" value="P:seryl-tRNA aminoacylation"/>
    <property type="evidence" value="ECO:0007669"/>
    <property type="project" value="InterPro"/>
</dbReference>
<dbReference type="InterPro" id="IPR002314">
    <property type="entry name" value="aa-tRNA-synt_IIb"/>
</dbReference>
<reference evidence="9" key="1">
    <citation type="submission" date="2020-05" db="EMBL/GenBank/DDBJ databases">
        <authorList>
            <person name="Chiriac C."/>
            <person name="Salcher M."/>
            <person name="Ghai R."/>
            <person name="Kavagutti S V."/>
        </authorList>
    </citation>
    <scope>NUCLEOTIDE SEQUENCE</scope>
</reference>
<dbReference type="InterPro" id="IPR033729">
    <property type="entry name" value="SerRS_core"/>
</dbReference>
<keyword evidence="4" id="KW-0067">ATP-binding</keyword>
<dbReference type="PRINTS" id="PR00981">
    <property type="entry name" value="TRNASYNTHSER"/>
</dbReference>
<evidence type="ECO:0000256" key="5">
    <source>
        <dbReference type="ARBA" id="ARBA00022917"/>
    </source>
</evidence>
<proteinExistence type="inferred from homology"/>
<evidence type="ECO:0000256" key="1">
    <source>
        <dbReference type="ARBA" id="ARBA00012840"/>
    </source>
</evidence>
<gene>
    <name evidence="9" type="ORF">UFOPK3674_01604</name>
</gene>
<evidence type="ECO:0000256" key="3">
    <source>
        <dbReference type="ARBA" id="ARBA00022741"/>
    </source>
</evidence>
<dbReference type="Gene3D" id="1.10.287.40">
    <property type="entry name" value="Serine-tRNA synthetase, tRNA binding domain"/>
    <property type="match status" value="1"/>
</dbReference>
<dbReference type="InterPro" id="IPR002317">
    <property type="entry name" value="Ser-tRNA-ligase_type_1"/>
</dbReference>
<protein>
    <recommendedName>
        <fullName evidence="1">serine--tRNA ligase</fullName>
        <ecNumber evidence="1">6.1.1.11</ecNumber>
    </recommendedName>
    <alternativeName>
        <fullName evidence="7">Seryl-tRNA synthetase</fullName>
    </alternativeName>
</protein>
<dbReference type="InterPro" id="IPR045864">
    <property type="entry name" value="aa-tRNA-synth_II/BPL/LPL"/>
</dbReference>
<keyword evidence="6" id="KW-0030">Aminoacyl-tRNA synthetase</keyword>
<dbReference type="SUPFAM" id="SSF46589">
    <property type="entry name" value="tRNA-binding arm"/>
    <property type="match status" value="1"/>
</dbReference>
<dbReference type="InterPro" id="IPR042103">
    <property type="entry name" value="SerRS_1_N_sf"/>
</dbReference>
<feature type="domain" description="Aminoacyl-transfer RNA synthetases class-II family profile" evidence="8">
    <location>
        <begin position="180"/>
        <end position="399"/>
    </location>
</feature>
<dbReference type="SUPFAM" id="SSF55681">
    <property type="entry name" value="Class II aaRS and biotin synthetases"/>
    <property type="match status" value="1"/>
</dbReference>
<dbReference type="InterPro" id="IPR015866">
    <property type="entry name" value="Ser-tRNA-synth_1_N"/>
</dbReference>
<dbReference type="InterPro" id="IPR010978">
    <property type="entry name" value="tRNA-bd_arm"/>
</dbReference>
<dbReference type="Pfam" id="PF02403">
    <property type="entry name" value="Seryl_tRNA_N"/>
    <property type="match status" value="1"/>
</dbReference>